<dbReference type="PANTHER" id="PTHR33331:SF13">
    <property type="entry name" value="COILED-COIL DOMAIN CONTAINING 162"/>
    <property type="match status" value="1"/>
</dbReference>
<dbReference type="InterPro" id="IPR040401">
    <property type="entry name" value="CCDC162"/>
</dbReference>
<sequence length="2128" mass="245721">MSQTYRFGSSVKVEQLEEELSAQIQALKTEIEDNEILHQISSKPYSSVHIPKDVSYFRMERQQVLLKALQVSSTKPVVSQAEVAQRELESCLTQEYTPDSLPLLLHQFYTDQTYKLAQCKYQLMLRWRRFGRHSAVLEKLYPQYKKQVAYITSEFEDAVHRARRLAVSREKVLAGVESPIDVVTKEDIVIYLQWLICHLHSVKNIHNFLHVLHYLPSTEWNEDQMSSAVNLTSPAYFDGVFVSMSEVPLHLTNIEDFKTQLDFLLSHYEIQFNTSTIKTTGDEMELFSLVNYLFRAVFKNQEEMKTFLQYDSTEATDRKWGRKSSNMTLRKESNWIPHIQMKPKRDPWQQKQMAKLKELKSVDELLQMHSKFLEESDLQKTTDALKQYIASVCQPGPIKTSSISASNIKEMSGIWRSIYNTANMLQMATGQTSHLSKYADQKNSEKKNKGSPHQSSSVHLLEKDEDVEDGAKDPVTVRGAYASLIYLRHLKIRELKRTCLSMLNYLRSVERTLVMDAPGLELVGGDLVKSMEETGWMSAARGDDGSAGALGSHHYIYNSPVDYKVRCTEFMEFPDVENLHDYYSTDGSCIHTQDQRGFYIIYDVALMDLEELEQHLLLIASYFIQRSRESNASDESGELHSLAGLDVDRLAVLLDIWTCETQFLEHKIQLLNCYLEAYQHVTDPEEQFRLAQVITDIMHRRPQIDFTAGYFVQAYRDTIVCLQSHQQLIKLVLNNQIDEQRQYLERIWREGQNGCVCEYGLPPKYVPKHLVSIGGSRPALKSVYFLEIHPSLCLASRLYEGLERACTELFELHRAKTPSQRVKLEQRLLKTALRHWHILAAPGATYSSQVQRDLFSDGFIEDPVLVRELGLSVVRSAEEQEKKQGKDKQLFMLKMFCTLLELITLRHRIIESAAETQHLSQLYKSLSRVMGFDEVHLYIRPVQFEFAMRKEIPKQLPVFITAVQDDKQNADRFVPNSLPLAVQDLDESQIGKFSFQSNEAVLQLMNQSSLENLQVVLVCQVVQKNALIGALKQASLCYRMEKLVQSSDTDLQHEGCASSETRKRALATRNRLAGAFVSIQLEKVGLRDEMLNMFIKKKEQMSALKLNSEEVGRIKRKLILEFCHKFNKRMSQSCVRGQLVALCHCLSSLLDEVPHIRDTHFVMGTPIETRSDLQSDDKLCPDPRTFQPRPRRFLSADGKRLVNLWFIPHYTEVLLMFRALEEKESHQALHTTLQIISSLHDVVYYLVSFARLGNPNTSFSPSSTQRLTADWGGLESIGAELWDVQRQIDSLCEPRSSEAVAHLLQLHRDMLFLRFDTAVRYMIREAFLSSGNLSAYQSVSENMSHALSIMSDSMMGRANFLPVPEPLEPACHQAQKWYPWRSFIAIHGLHPLTIWDVSPIEHYMQLCLCDLNDRCRMEANGAILGVSLIIDDVLSSGRDAAPLQLQTTADLDVTTTPDRVLNDNMGIEERKMEVASKTQDPVKSLKKQQGFLLLWKQMEILKESWTQRQMGVEKINTPALFKHLSQLYRVEIYFPSMQALAQQMDKEREYEILLSQTQSVLPPPGAAEVDVKTWQLLRLLEITECDMIRALQKRINSEMTLAMSERSRHDARLPAELWKRPSMKHSVSLERPQIVEDFIQRLMNGAEYETDGQVTFSSAHLQKCLTELTCTVMTRERSVFQGYSQFYEHILQQQEQLLYQREQDVKELEAKEMQASDPYRKVADVCRGMMVDITALRARVRQLEEEKRSLDQHLNLKHRERYDTLVRQLFSTCVLLKSRLDKYHVNMDHDVRQLVSSVRKEGVDRIIKLKNKLSSANDNESLIHTLHEKEVLEDLHAENSKLVGLVCKLRAFNHWRLVIAQEKLQKELLQWKLNEVSCKTEALKVKMISEQKEVGLKQELDAVQEAMLQCKSEYEHIQRQIIQQSQKLQDMEHRSTRDAQSRQELQVLRMQSMEQLQEDVEDRESQLRALSAQLEKSSKETELRQQRSHKQIKHVRGQLHQERSIKLEAFQQVDKLQNQIHSFESALCKSTFPSGRQSSSSRRLHLRNASAGLLRNNSVMSCTNSSFINTNDELNIETGWRESWVPLDRPKTNSNRLRLDISEALLPSLPDGNAYNHLTYQNLRLGHK</sequence>
<feature type="coiled-coil region" evidence="1">
    <location>
        <begin position="10"/>
        <end position="37"/>
    </location>
</feature>
<keyword evidence="1" id="KW-0175">Coiled coil</keyword>
<dbReference type="InterPro" id="IPR029376">
    <property type="entry name" value="DUF4549"/>
</dbReference>
<evidence type="ECO:0000313" key="4">
    <source>
        <dbReference type="EMBL" id="KAK2879127.1"/>
    </source>
</evidence>
<feature type="region of interest" description="Disordered" evidence="2">
    <location>
        <begin position="433"/>
        <end position="469"/>
    </location>
</feature>
<organism evidence="4 5">
    <name type="scientific">Cirrhinus molitorella</name>
    <name type="common">mud carp</name>
    <dbReference type="NCBI Taxonomy" id="172907"/>
    <lineage>
        <taxon>Eukaryota</taxon>
        <taxon>Metazoa</taxon>
        <taxon>Chordata</taxon>
        <taxon>Craniata</taxon>
        <taxon>Vertebrata</taxon>
        <taxon>Euteleostomi</taxon>
        <taxon>Actinopterygii</taxon>
        <taxon>Neopterygii</taxon>
        <taxon>Teleostei</taxon>
        <taxon>Ostariophysi</taxon>
        <taxon>Cypriniformes</taxon>
        <taxon>Cyprinidae</taxon>
        <taxon>Labeoninae</taxon>
        <taxon>Labeonini</taxon>
        <taxon>Cirrhinus</taxon>
    </lineage>
</organism>
<protein>
    <recommendedName>
        <fullName evidence="3">DUF4549 domain-containing protein</fullName>
    </recommendedName>
</protein>
<feature type="coiled-coil region" evidence="1">
    <location>
        <begin position="1691"/>
        <end position="1760"/>
    </location>
</feature>
<dbReference type="Pfam" id="PF15082">
    <property type="entry name" value="DUF4549"/>
    <property type="match status" value="1"/>
</dbReference>
<keyword evidence="5" id="KW-1185">Reference proteome</keyword>
<accession>A0AA88PGF9</accession>
<reference evidence="4" key="1">
    <citation type="submission" date="2023-08" db="EMBL/GenBank/DDBJ databases">
        <title>Chromosome-level Genome Assembly of mud carp (Cirrhinus molitorella).</title>
        <authorList>
            <person name="Liu H."/>
        </authorList>
    </citation>
    <scope>NUCLEOTIDE SEQUENCE</scope>
    <source>
        <strain evidence="4">Prfri</strain>
        <tissue evidence="4">Muscle</tissue>
    </source>
</reference>
<dbReference type="EMBL" id="JAUYZG010000019">
    <property type="protein sequence ID" value="KAK2879127.1"/>
    <property type="molecule type" value="Genomic_DNA"/>
</dbReference>
<evidence type="ECO:0000259" key="3">
    <source>
        <dbReference type="Pfam" id="PF15082"/>
    </source>
</evidence>
<feature type="coiled-coil region" evidence="1">
    <location>
        <begin position="1900"/>
        <end position="1980"/>
    </location>
</feature>
<gene>
    <name evidence="4" type="ORF">Q8A67_019918</name>
</gene>
<proteinExistence type="predicted"/>
<evidence type="ECO:0000256" key="1">
    <source>
        <dbReference type="SAM" id="Coils"/>
    </source>
</evidence>
<comment type="caution">
    <text evidence="4">The sequence shown here is derived from an EMBL/GenBank/DDBJ whole genome shotgun (WGS) entry which is preliminary data.</text>
</comment>
<evidence type="ECO:0000256" key="2">
    <source>
        <dbReference type="SAM" id="MobiDB-lite"/>
    </source>
</evidence>
<feature type="compositionally biased region" description="Basic and acidic residues" evidence="2">
    <location>
        <begin position="437"/>
        <end position="448"/>
    </location>
</feature>
<evidence type="ECO:0000313" key="5">
    <source>
        <dbReference type="Proteomes" id="UP001187343"/>
    </source>
</evidence>
<dbReference type="PANTHER" id="PTHR33331">
    <property type="entry name" value="COILED-COIL DOMAIN-CONTAINING PROTEIN 162"/>
    <property type="match status" value="1"/>
</dbReference>
<name>A0AA88PGF9_9TELE</name>
<feature type="domain" description="DUF4549" evidence="3">
    <location>
        <begin position="5"/>
        <end position="145"/>
    </location>
</feature>
<dbReference type="Proteomes" id="UP001187343">
    <property type="component" value="Unassembled WGS sequence"/>
</dbReference>